<feature type="region of interest" description="Disordered" evidence="1">
    <location>
        <begin position="90"/>
        <end position="126"/>
    </location>
</feature>
<evidence type="ECO:0000313" key="3">
    <source>
        <dbReference type="Proteomes" id="UP001295444"/>
    </source>
</evidence>
<protein>
    <submittedName>
        <fullName evidence="2">Uncharacterized protein</fullName>
    </submittedName>
</protein>
<dbReference type="Proteomes" id="UP001295444">
    <property type="component" value="Chromosome 05"/>
</dbReference>
<keyword evidence="3" id="KW-1185">Reference proteome</keyword>
<dbReference type="EMBL" id="OW240916">
    <property type="protein sequence ID" value="CAH2293629.1"/>
    <property type="molecule type" value="Genomic_DNA"/>
</dbReference>
<gene>
    <name evidence="2" type="ORF">PECUL_23A047612</name>
</gene>
<accession>A0AAD1S6A1</accession>
<evidence type="ECO:0000313" key="2">
    <source>
        <dbReference type="EMBL" id="CAH2293629.1"/>
    </source>
</evidence>
<feature type="compositionally biased region" description="Basic and acidic residues" evidence="1">
    <location>
        <begin position="96"/>
        <end position="105"/>
    </location>
</feature>
<feature type="compositionally biased region" description="Polar residues" evidence="1">
    <location>
        <begin position="114"/>
        <end position="126"/>
    </location>
</feature>
<reference evidence="2" key="1">
    <citation type="submission" date="2022-03" db="EMBL/GenBank/DDBJ databases">
        <authorList>
            <person name="Alioto T."/>
            <person name="Alioto T."/>
            <person name="Gomez Garrido J."/>
        </authorList>
    </citation>
    <scope>NUCLEOTIDE SEQUENCE</scope>
</reference>
<sequence>MSTTQIQILPDLAWLMLQGRRALRPITQALQAKEIRYRWGYPFSLTASHQGVQSCITIVLDVPDFIKTFDLPQIEIQDWYDPLAQGAPEALPQRTRWREMAEKRRTPGKRLPYTPTSMPQPASRGT</sequence>
<proteinExistence type="predicted"/>
<evidence type="ECO:0000256" key="1">
    <source>
        <dbReference type="SAM" id="MobiDB-lite"/>
    </source>
</evidence>
<dbReference type="Gene3D" id="3.30.250.20">
    <property type="entry name" value="L1 transposable element, C-terminal domain"/>
    <property type="match status" value="1"/>
</dbReference>
<dbReference type="AlphaFoldDB" id="A0AAD1S6A1"/>
<dbReference type="InterPro" id="IPR042566">
    <property type="entry name" value="L1_C"/>
</dbReference>
<name>A0AAD1S6A1_PELCU</name>
<organism evidence="2 3">
    <name type="scientific">Pelobates cultripes</name>
    <name type="common">Western spadefoot toad</name>
    <dbReference type="NCBI Taxonomy" id="61616"/>
    <lineage>
        <taxon>Eukaryota</taxon>
        <taxon>Metazoa</taxon>
        <taxon>Chordata</taxon>
        <taxon>Craniata</taxon>
        <taxon>Vertebrata</taxon>
        <taxon>Euteleostomi</taxon>
        <taxon>Amphibia</taxon>
        <taxon>Batrachia</taxon>
        <taxon>Anura</taxon>
        <taxon>Pelobatoidea</taxon>
        <taxon>Pelobatidae</taxon>
        <taxon>Pelobates</taxon>
    </lineage>
</organism>